<keyword evidence="2" id="KW-0449">Lipoprotein</keyword>
<dbReference type="Gene3D" id="2.50.20.10">
    <property type="entry name" value="Lipoprotein localisation LolA/LolB/LppX"/>
    <property type="match status" value="1"/>
</dbReference>
<dbReference type="InterPro" id="IPR033399">
    <property type="entry name" value="TP_0789-like"/>
</dbReference>
<proteinExistence type="predicted"/>
<organism evidence="2">
    <name type="scientific">hydrothermal vent metagenome</name>
    <dbReference type="NCBI Taxonomy" id="652676"/>
    <lineage>
        <taxon>unclassified sequences</taxon>
        <taxon>metagenomes</taxon>
        <taxon>ecological metagenomes</taxon>
    </lineage>
</organism>
<gene>
    <name evidence="2" type="ORF">MNBD_NITROSPINAE02-1913</name>
</gene>
<name>A0A3B1CFM1_9ZZZZ</name>
<dbReference type="CDD" id="cd16329">
    <property type="entry name" value="LolA_like"/>
    <property type="match status" value="1"/>
</dbReference>
<dbReference type="EMBL" id="UOGE01000078">
    <property type="protein sequence ID" value="VAX22748.1"/>
    <property type="molecule type" value="Genomic_DNA"/>
</dbReference>
<feature type="domain" description="Uncharacterized protein TP-0789" evidence="1">
    <location>
        <begin position="26"/>
        <end position="210"/>
    </location>
</feature>
<evidence type="ECO:0000259" key="1">
    <source>
        <dbReference type="Pfam" id="PF17131"/>
    </source>
</evidence>
<protein>
    <submittedName>
        <fullName evidence="2">Outer membrane lipoprotein-sorting protein</fullName>
    </submittedName>
</protein>
<dbReference type="Pfam" id="PF17131">
    <property type="entry name" value="LolA_like"/>
    <property type="match status" value="1"/>
</dbReference>
<accession>A0A3B1CFM1</accession>
<evidence type="ECO:0000313" key="2">
    <source>
        <dbReference type="EMBL" id="VAX22748.1"/>
    </source>
</evidence>
<reference evidence="2" key="1">
    <citation type="submission" date="2018-06" db="EMBL/GenBank/DDBJ databases">
        <authorList>
            <person name="Zhirakovskaya E."/>
        </authorList>
    </citation>
    <scope>NUCLEOTIDE SEQUENCE</scope>
</reference>
<sequence length="212" mass="25079">MTLKNRHGQTSRRKIRIKSLEVKGDGDKSLSIFDNPRDVKGTAFLSYTHQEKDDDQWLYLPALKRVKRISSRNKSGSFVGSEFSYEDIASQEVSKYTYKWIRDDVHEERQSFVIEKYPIDTKNSGYTRQVVWIDKREYRMLKTEFYDRKNTLLKTLVSKKYRKYNNKFWRPGEMHMVNHQSGKSTTLAWTGYKFGVGLTDNSFSKTSLKRAK</sequence>
<dbReference type="AlphaFoldDB" id="A0A3B1CFM1"/>